<gene>
    <name evidence="3" type="ORF">B4109_1271</name>
    <name evidence="2" type="ORF">GS8_964</name>
</gene>
<evidence type="ECO:0000313" key="2">
    <source>
        <dbReference type="EMBL" id="KAF6511388.1"/>
    </source>
</evidence>
<dbReference type="PATRIC" id="fig|1422.18.peg.1112"/>
<evidence type="ECO:0000313" key="5">
    <source>
        <dbReference type="Proteomes" id="UP000773850"/>
    </source>
</evidence>
<evidence type="ECO:0000313" key="3">
    <source>
        <dbReference type="EMBL" id="KYD22352.1"/>
    </source>
</evidence>
<name>A0A150MDG1_GEOSE</name>
<dbReference type="EMBL" id="LQYV01000125">
    <property type="protein sequence ID" value="KYD22352.1"/>
    <property type="molecule type" value="Genomic_DNA"/>
</dbReference>
<feature type="compositionally biased region" description="Basic residues" evidence="1">
    <location>
        <begin position="39"/>
        <end position="52"/>
    </location>
</feature>
<dbReference type="Proteomes" id="UP000075424">
    <property type="component" value="Unassembled WGS sequence"/>
</dbReference>
<protein>
    <submittedName>
        <fullName evidence="3">Uncharacterized protein</fullName>
    </submittedName>
</protein>
<proteinExistence type="predicted"/>
<reference evidence="3 4" key="1">
    <citation type="submission" date="2016-01" db="EMBL/GenBank/DDBJ databases">
        <title>Draft Genome Sequences of Seven Thermophilic Sporeformers Isolated from Foods.</title>
        <authorList>
            <person name="Berendsen E.M."/>
            <person name="Wells-Bennik M.H."/>
            <person name="Krawcyk A.O."/>
            <person name="De Jong A."/>
            <person name="Holsappel S."/>
            <person name="Eijlander R.T."/>
            <person name="Kuipers O.P."/>
        </authorList>
    </citation>
    <scope>NUCLEOTIDE SEQUENCE [LARGE SCALE GENOMIC DNA]</scope>
    <source>
        <strain evidence="3 4">B4109</strain>
    </source>
</reference>
<sequence length="52" mass="5891">MYTSRQMRQTNGKQPKERMMINETATTKRQLGAATKKTTAGKKYGKATGVRR</sequence>
<comment type="caution">
    <text evidence="3">The sequence shown here is derived from an EMBL/GenBank/DDBJ whole genome shotgun (WGS) entry which is preliminary data.</text>
</comment>
<feature type="region of interest" description="Disordered" evidence="1">
    <location>
        <begin position="1"/>
        <end position="52"/>
    </location>
</feature>
<keyword evidence="5" id="KW-1185">Reference proteome</keyword>
<dbReference type="EMBL" id="LUCS01000018">
    <property type="protein sequence ID" value="KAF6511388.1"/>
    <property type="molecule type" value="Genomic_DNA"/>
</dbReference>
<evidence type="ECO:0000313" key="4">
    <source>
        <dbReference type="Proteomes" id="UP000075424"/>
    </source>
</evidence>
<evidence type="ECO:0000256" key="1">
    <source>
        <dbReference type="SAM" id="MobiDB-lite"/>
    </source>
</evidence>
<accession>A0A150MDG1</accession>
<dbReference type="AlphaFoldDB" id="A0A150MDG1"/>
<dbReference type="Proteomes" id="UP000773850">
    <property type="component" value="Unassembled WGS sequence"/>
</dbReference>
<feature type="compositionally biased region" description="Polar residues" evidence="1">
    <location>
        <begin position="1"/>
        <end position="13"/>
    </location>
</feature>
<reference evidence="2 5" key="2">
    <citation type="submission" date="2016-03" db="EMBL/GenBank/DDBJ databases">
        <title>Spore heat resistance.</title>
        <authorList>
            <person name="Boekhorst J."/>
            <person name="Berendsen E.M."/>
            <person name="Wells-Bennik M.H."/>
            <person name="Kuipers O.P."/>
        </authorList>
    </citation>
    <scope>NUCLEOTIDE SEQUENCE [LARGE SCALE GENOMIC DNA]</scope>
    <source>
        <strain evidence="2 5">GS8</strain>
    </source>
</reference>
<organism evidence="3 4">
    <name type="scientific">Geobacillus stearothermophilus</name>
    <name type="common">Bacillus stearothermophilus</name>
    <dbReference type="NCBI Taxonomy" id="1422"/>
    <lineage>
        <taxon>Bacteria</taxon>
        <taxon>Bacillati</taxon>
        <taxon>Bacillota</taxon>
        <taxon>Bacilli</taxon>
        <taxon>Bacillales</taxon>
        <taxon>Anoxybacillaceae</taxon>
        <taxon>Geobacillus</taxon>
    </lineage>
</organism>